<dbReference type="FunFam" id="3.40.50.300:FF:001425">
    <property type="entry name" value="Dynamin GTPase, putative"/>
    <property type="match status" value="1"/>
</dbReference>
<evidence type="ECO:0000259" key="4">
    <source>
        <dbReference type="PROSITE" id="PS51388"/>
    </source>
</evidence>
<dbReference type="STRING" id="77044.A0A1S7UI54"/>
<dbReference type="PANTHER" id="PTHR11566:SF149">
    <property type="entry name" value="GTPASE, PUTATIVE (AFU_ORTHOLOGUE AFUA_6G11890)-RELATED"/>
    <property type="match status" value="1"/>
</dbReference>
<dbReference type="InterPro" id="IPR001401">
    <property type="entry name" value="Dynamin_GTPase"/>
</dbReference>
<feature type="region of interest" description="Disordered" evidence="3">
    <location>
        <begin position="741"/>
        <end position="1018"/>
    </location>
</feature>
<proteinExistence type="predicted"/>
<keyword evidence="2" id="KW-0342">GTP-binding</keyword>
<reference evidence="6" key="1">
    <citation type="submission" date="2016-03" db="EMBL/GenBank/DDBJ databases">
        <title>Draft genome sequence of Rosellinia necatrix.</title>
        <authorList>
            <person name="Kanematsu S."/>
        </authorList>
    </citation>
    <scope>NUCLEOTIDE SEQUENCE [LARGE SCALE GENOMIC DNA]</scope>
    <source>
        <strain evidence="6">W97</strain>
    </source>
</reference>
<dbReference type="SMART" id="SM00053">
    <property type="entry name" value="DYNc"/>
    <property type="match status" value="1"/>
</dbReference>
<dbReference type="GO" id="GO:0016020">
    <property type="term" value="C:membrane"/>
    <property type="evidence" value="ECO:0007669"/>
    <property type="project" value="TreeGrafter"/>
</dbReference>
<dbReference type="Pfam" id="PF01031">
    <property type="entry name" value="Dynamin_M"/>
    <property type="match status" value="1"/>
</dbReference>
<dbReference type="Gene3D" id="3.40.50.300">
    <property type="entry name" value="P-loop containing nucleotide triphosphate hydrolases"/>
    <property type="match status" value="1"/>
</dbReference>
<evidence type="ECO:0000256" key="1">
    <source>
        <dbReference type="ARBA" id="ARBA00022741"/>
    </source>
</evidence>
<evidence type="ECO:0000256" key="2">
    <source>
        <dbReference type="ARBA" id="ARBA00023134"/>
    </source>
</evidence>
<dbReference type="GO" id="GO:0005525">
    <property type="term" value="F:GTP binding"/>
    <property type="evidence" value="ECO:0007669"/>
    <property type="project" value="InterPro"/>
</dbReference>
<evidence type="ECO:0000313" key="6">
    <source>
        <dbReference type="EMBL" id="GAP82875.1"/>
    </source>
</evidence>
<evidence type="ECO:0000256" key="3">
    <source>
        <dbReference type="SAM" id="MobiDB-lite"/>
    </source>
</evidence>
<sequence>MATVSLDPKAIEQLSGERKTLLDTIDSLRKHGVGRFVDLPQIIVVGDQSSGKSSVLEAISRVRFPVKDGLCTRFATELVLRTDPQTRIDVQVQPASLSSDAPYTFNETRFDDKEELPRIIEEAKTRLIRDSATFSEDVLRIEISSPDVPHLTLVDLPGFYHSEDDDQSADGREIVDRLAEMYMARKNSIILAIVSARNQIVMQKVLSKVKAHDKNQVRTLGIVTKPDLLVPGSQDEDKFIKLARNQEQSHQLDLGWHVLRNRSEAETSLSPEARDSKEEEFFASGIWSAIPSNNRGVGTLRKKLSNILLDHIRKNLGTLMKDIQDNLNIRRRTLERMGAPRSSPSQLRAHLDKIASQFQLLSLRAIEGNYSDEFFGGLYPDDPLTSTEDSRIRKLRALVRDLNRTFTYVLATKGSRRVILPDYMENDDDGKDAQHQQASLPSFLRIFENQYPFEEPEKVTREAIKAELEPISSANQGTEFPGTTNDFIAVKLFQDQSRPWEPIARFHIDFLLRIVKSFAEKLITHITGPDQTTCSSILSNIVDPFFEERTELLTHKLKELLYHFQSGYPQPSDAEFRAILTKRHQNRLSTEILQNLVATRPDLFSDKGKRKLGGLGSSGRKSEFGVDSLIDKSETYYELSLQHFTDNVIILAIENCLIKDLPTILTTGAVSQMGNAMLEKLAAESADVQVERTELGVECEALQKGLDLCKTYRSRNSSILPELVLRPKDNSLTIAPAVKAGREGVQSTAQNTQHHAMTGSPASPAITPSFTPPAGIKIVPASTPPGTPAFSMSGLSGGNPSTTTRQPASTTTSLFGRNPNTTAAQQATPTGGLFGSRPSATTEQPASSTPSGFVSSLNTTTGLFGSNPSTTTEPAGSTTSWFGSKSSTTAQPTPAFGSSTFGSQPRVVFDSSKSGNTTSSTFGASYFKDSPNPAPGSSPFSHLASATKKQALSGKPSLFSAGTNQTLGKPSIFGQPTEKPAFGAATNQNLTTGSEVFSNTASETSDKNSTTSSRNAAK</sequence>
<dbReference type="GO" id="GO:0016559">
    <property type="term" value="P:peroxisome fission"/>
    <property type="evidence" value="ECO:0007669"/>
    <property type="project" value="TreeGrafter"/>
</dbReference>
<dbReference type="PANTHER" id="PTHR11566">
    <property type="entry name" value="DYNAMIN"/>
    <property type="match status" value="1"/>
</dbReference>
<dbReference type="GO" id="GO:0000266">
    <property type="term" value="P:mitochondrial fission"/>
    <property type="evidence" value="ECO:0007669"/>
    <property type="project" value="TreeGrafter"/>
</dbReference>
<feature type="compositionally biased region" description="Polar residues" evidence="3">
    <location>
        <begin position="745"/>
        <end position="755"/>
    </location>
</feature>
<feature type="domain" description="GED" evidence="4">
    <location>
        <begin position="626"/>
        <end position="717"/>
    </location>
</feature>
<dbReference type="EMBL" id="DF977446">
    <property type="protein sequence ID" value="GAP82875.1"/>
    <property type="molecule type" value="Genomic_DNA"/>
</dbReference>
<dbReference type="Proteomes" id="UP000054516">
    <property type="component" value="Unassembled WGS sequence"/>
</dbReference>
<dbReference type="CDD" id="cd08771">
    <property type="entry name" value="DLP_1"/>
    <property type="match status" value="1"/>
</dbReference>
<keyword evidence="1" id="KW-0547">Nucleotide-binding</keyword>
<dbReference type="InterPro" id="IPR045063">
    <property type="entry name" value="Dynamin_N"/>
</dbReference>
<evidence type="ECO:0000259" key="5">
    <source>
        <dbReference type="PROSITE" id="PS51718"/>
    </source>
</evidence>
<dbReference type="OMA" id="QSKPWEG"/>
<feature type="compositionally biased region" description="Polar residues" evidence="3">
    <location>
        <begin position="838"/>
        <end position="903"/>
    </location>
</feature>
<dbReference type="GO" id="GO:0008017">
    <property type="term" value="F:microtubule binding"/>
    <property type="evidence" value="ECO:0007669"/>
    <property type="project" value="TreeGrafter"/>
</dbReference>
<dbReference type="InterPro" id="IPR022812">
    <property type="entry name" value="Dynamin"/>
</dbReference>
<evidence type="ECO:0000313" key="7">
    <source>
        <dbReference type="Proteomes" id="UP000054516"/>
    </source>
</evidence>
<dbReference type="GO" id="GO:0003924">
    <property type="term" value="F:GTPase activity"/>
    <property type="evidence" value="ECO:0007669"/>
    <property type="project" value="InterPro"/>
</dbReference>
<dbReference type="InterPro" id="IPR027417">
    <property type="entry name" value="P-loop_NTPase"/>
</dbReference>
<gene>
    <name evidence="6" type="ORF">SAMD00023353_0104070</name>
</gene>
<feature type="compositionally biased region" description="Polar residues" evidence="3">
    <location>
        <begin position="985"/>
        <end position="1018"/>
    </location>
</feature>
<dbReference type="PROSITE" id="PS51388">
    <property type="entry name" value="GED"/>
    <property type="match status" value="1"/>
</dbReference>
<dbReference type="SUPFAM" id="SSF52540">
    <property type="entry name" value="P-loop containing nucleoside triphosphate hydrolases"/>
    <property type="match status" value="1"/>
</dbReference>
<dbReference type="GO" id="GO:0005874">
    <property type="term" value="C:microtubule"/>
    <property type="evidence" value="ECO:0007669"/>
    <property type="project" value="TreeGrafter"/>
</dbReference>
<feature type="compositionally biased region" description="Polar residues" evidence="3">
    <location>
        <begin position="911"/>
        <end position="923"/>
    </location>
</feature>
<dbReference type="PRINTS" id="PR00195">
    <property type="entry name" value="DYNAMIN"/>
</dbReference>
<dbReference type="AlphaFoldDB" id="A0A1S7UI54"/>
<dbReference type="GO" id="GO:0005739">
    <property type="term" value="C:mitochondrion"/>
    <property type="evidence" value="ECO:0007669"/>
    <property type="project" value="TreeGrafter"/>
</dbReference>
<dbReference type="Pfam" id="PF00350">
    <property type="entry name" value="Dynamin_N"/>
    <property type="match status" value="1"/>
</dbReference>
<dbReference type="InterPro" id="IPR000375">
    <property type="entry name" value="Dynamin_stalk"/>
</dbReference>
<dbReference type="InterPro" id="IPR020850">
    <property type="entry name" value="GED_dom"/>
</dbReference>
<keyword evidence="7" id="KW-1185">Reference proteome</keyword>
<dbReference type="GO" id="GO:0048312">
    <property type="term" value="P:intracellular distribution of mitochondria"/>
    <property type="evidence" value="ECO:0007669"/>
    <property type="project" value="TreeGrafter"/>
</dbReference>
<dbReference type="GO" id="GO:0006897">
    <property type="term" value="P:endocytosis"/>
    <property type="evidence" value="ECO:0007669"/>
    <property type="project" value="TreeGrafter"/>
</dbReference>
<dbReference type="PROSITE" id="PS51718">
    <property type="entry name" value="G_DYNAMIN_2"/>
    <property type="match status" value="1"/>
</dbReference>
<dbReference type="InterPro" id="IPR030381">
    <property type="entry name" value="G_DYNAMIN_dom"/>
</dbReference>
<accession>A0A1S7UI54</accession>
<dbReference type="OrthoDB" id="415706at2759"/>
<organism evidence="6">
    <name type="scientific">Rosellinia necatrix</name>
    <name type="common">White root-rot fungus</name>
    <dbReference type="NCBI Taxonomy" id="77044"/>
    <lineage>
        <taxon>Eukaryota</taxon>
        <taxon>Fungi</taxon>
        <taxon>Dikarya</taxon>
        <taxon>Ascomycota</taxon>
        <taxon>Pezizomycotina</taxon>
        <taxon>Sordariomycetes</taxon>
        <taxon>Xylariomycetidae</taxon>
        <taxon>Xylariales</taxon>
        <taxon>Xylariaceae</taxon>
        <taxon>Rosellinia</taxon>
    </lineage>
</organism>
<name>A0A1S7UI54_ROSNE</name>
<protein>
    <submittedName>
        <fullName evidence="6">Putative dynamin family protein</fullName>
    </submittedName>
</protein>
<feature type="compositionally biased region" description="Low complexity" evidence="3">
    <location>
        <begin position="801"/>
        <end position="831"/>
    </location>
</feature>
<feature type="domain" description="Dynamin-type G" evidence="5">
    <location>
        <begin position="36"/>
        <end position="317"/>
    </location>
</feature>